<feature type="region of interest" description="Disordered" evidence="1">
    <location>
        <begin position="67"/>
        <end position="91"/>
    </location>
</feature>
<evidence type="ECO:0000256" key="1">
    <source>
        <dbReference type="SAM" id="MobiDB-lite"/>
    </source>
</evidence>
<evidence type="ECO:0000313" key="3">
    <source>
        <dbReference type="Proteomes" id="UP000703269"/>
    </source>
</evidence>
<protein>
    <submittedName>
        <fullName evidence="2">Uncharacterized protein</fullName>
    </submittedName>
</protein>
<keyword evidence="3" id="KW-1185">Reference proteome</keyword>
<comment type="caution">
    <text evidence="2">The sequence shown here is derived from an EMBL/GenBank/DDBJ whole genome shotgun (WGS) entry which is preliminary data.</text>
</comment>
<accession>A0A9P3LHP3</accession>
<dbReference type="Proteomes" id="UP000703269">
    <property type="component" value="Unassembled WGS sequence"/>
</dbReference>
<evidence type="ECO:0000313" key="2">
    <source>
        <dbReference type="EMBL" id="GJE95188.1"/>
    </source>
</evidence>
<proteinExistence type="predicted"/>
<reference evidence="2 3" key="1">
    <citation type="submission" date="2021-08" db="EMBL/GenBank/DDBJ databases">
        <title>Draft Genome Sequence of Phanerochaete sordida strain YK-624.</title>
        <authorList>
            <person name="Mori T."/>
            <person name="Dohra H."/>
            <person name="Suzuki T."/>
            <person name="Kawagishi H."/>
            <person name="Hirai H."/>
        </authorList>
    </citation>
    <scope>NUCLEOTIDE SEQUENCE [LARGE SCALE GENOMIC DNA]</scope>
    <source>
        <strain evidence="2 3">YK-624</strain>
    </source>
</reference>
<dbReference type="EMBL" id="BPQB01000046">
    <property type="protein sequence ID" value="GJE95188.1"/>
    <property type="molecule type" value="Genomic_DNA"/>
</dbReference>
<name>A0A9P3LHP3_9APHY</name>
<gene>
    <name evidence="2" type="ORF">PsYK624_113690</name>
</gene>
<sequence>MRDPADGACSIPLLDICPANPRHVLGQGPATSSASRPTAHCSGIVRYPVNICGGLDALVAEHALPRSRRSRYDRDCHCDGARPHISRESPV</sequence>
<dbReference type="AlphaFoldDB" id="A0A9P3LHP3"/>
<feature type="compositionally biased region" description="Basic and acidic residues" evidence="1">
    <location>
        <begin position="70"/>
        <end position="91"/>
    </location>
</feature>
<organism evidence="2 3">
    <name type="scientific">Phanerochaete sordida</name>
    <dbReference type="NCBI Taxonomy" id="48140"/>
    <lineage>
        <taxon>Eukaryota</taxon>
        <taxon>Fungi</taxon>
        <taxon>Dikarya</taxon>
        <taxon>Basidiomycota</taxon>
        <taxon>Agaricomycotina</taxon>
        <taxon>Agaricomycetes</taxon>
        <taxon>Polyporales</taxon>
        <taxon>Phanerochaetaceae</taxon>
        <taxon>Phanerochaete</taxon>
    </lineage>
</organism>